<reference evidence="7 8" key="1">
    <citation type="submission" date="2009-08" db="EMBL/GenBank/DDBJ databases">
        <title>The Genome Sequence of Spizellomyces punctatus strain DAOM BR117.</title>
        <authorList>
            <consortium name="The Broad Institute Genome Sequencing Platform"/>
            <person name="Russ C."/>
            <person name="Cuomo C."/>
            <person name="Shea T."/>
            <person name="Young S.K."/>
            <person name="Zeng Q."/>
            <person name="Koehrsen M."/>
            <person name="Haas B."/>
            <person name="Borodovsky M."/>
            <person name="Guigo R."/>
            <person name="Alvarado L."/>
            <person name="Berlin A."/>
            <person name="Bochicchio J."/>
            <person name="Borenstein D."/>
            <person name="Chapman S."/>
            <person name="Chen Z."/>
            <person name="Engels R."/>
            <person name="Freedman E."/>
            <person name="Gellesch M."/>
            <person name="Goldberg J."/>
            <person name="Griggs A."/>
            <person name="Gujja S."/>
            <person name="Heiman D."/>
            <person name="Hepburn T."/>
            <person name="Howarth C."/>
            <person name="Jen D."/>
            <person name="Larson L."/>
            <person name="Lewis B."/>
            <person name="Mehta T."/>
            <person name="Park D."/>
            <person name="Pearson M."/>
            <person name="Roberts A."/>
            <person name="Saif S."/>
            <person name="Shenoy N."/>
            <person name="Sisk P."/>
            <person name="Stolte C."/>
            <person name="Sykes S."/>
            <person name="Thomson T."/>
            <person name="Walk T."/>
            <person name="White J."/>
            <person name="Yandava C."/>
            <person name="Burger G."/>
            <person name="Gray M.W."/>
            <person name="Holland P.W.H."/>
            <person name="King N."/>
            <person name="Lang F.B.F."/>
            <person name="Roger A.J."/>
            <person name="Ruiz-Trillo I."/>
            <person name="Lander E."/>
            <person name="Nusbaum C."/>
        </authorList>
    </citation>
    <scope>NUCLEOTIDE SEQUENCE [LARGE SCALE GENOMIC DNA]</scope>
    <source>
        <strain evidence="7 8">DAOM BR117</strain>
    </source>
</reference>
<feature type="domain" description="CUB" evidence="6">
    <location>
        <begin position="9"/>
        <end position="141"/>
    </location>
</feature>
<evidence type="ECO:0000256" key="3">
    <source>
        <dbReference type="ARBA" id="ARBA00023157"/>
    </source>
</evidence>
<dbReference type="SUPFAM" id="SSF49854">
    <property type="entry name" value="Spermadhesin, CUB domain"/>
    <property type="match status" value="1"/>
</dbReference>
<dbReference type="InterPro" id="IPR035914">
    <property type="entry name" value="Sperma_CUB_dom_sf"/>
</dbReference>
<protein>
    <recommendedName>
        <fullName evidence="6">CUB domain-containing protein</fullName>
    </recommendedName>
</protein>
<gene>
    <name evidence="7" type="ORF">SPPG_09150</name>
</gene>
<dbReference type="InterPro" id="IPR056737">
    <property type="entry name" value="Beta-prop_ATRN-MKLN-like"/>
</dbReference>
<sequence length="942" mass="103328">MNPRAGHYCDGLQPITGQTTGYITSYWKEVPANVQPSDWTLPPVDVQYRNQMNCRWQIVADKGKIISLEFEFFHTECGWDFVDIYDGPDTQSRQLGHLCGNRGKERGFNDVITSSNNSITVVFTSDVAITTTGFIAMFKVMAQIAAGTSALEGCASVEVTAEEIFANFAFTPREFHSAAYSPAQDTMYITFGESDIRGQPPLNDMFAYHVATNTWEQITNTSSAPVGRLYHSTWVTDDGNLIMYGGSYPNGISNNDLWRFRPDKKSWDRIVVRSDINDRKNLPPGNLNGAATALVRNGGSPMIYVVGGYTNDATRGTREAYVFDLVAGVWTQLPSAPVKTFGASLIYHPATNTLHLIGGYRFDVGEPTLGYTSYVYSIDAGLWYVGAWQSYTTMNIWNRGEYIGDDVGVVTGGLRPLLVQNDIDMECFTETVRVLDLACNKIVGKQLGFPFRRKGHSMVVTNNGTLLLAGGSNGFNLNDIVSAPSSSLKPTTSREDRDACAVQQWCELYYDCTDCLARSFCGWCGDRCVYVGGGTATVPMAGNATCPGAVSKNIAQCPLRLPLKLSSPVNATVSLGGYVDYKASIDAPDKDLLFTVSANPSSAHLNLTIISIRPIGVVSSVTGTLVLLASDYRQIPGDYVIRVSYPAPANQRRQLTQPPAVQFTLLVETRVPEETGSGTGSSGFRIDSQDITTFVVIFVSSVLLSMSATYLLRRMRERLRLLRLVREGEIPIMPKEPPKIYEVELEMTGMPGSEALLRSRARARGSGDTIGSIPRRKAATDGAEAKTDPEGLELYNLREGQILRTVHMDDEEHKGESKTPRRRSGGRSGTTSIIQYPLSVHPFSYLPQQEGDASTSPESSDPLITTSYLILLPGAHVQVSQGMLPSVQIATAVLYDKTAKNSRHTNSGGHRQRGRVMPGFMRGIWQYCVDLWNIEVLVGGRF</sequence>
<evidence type="ECO:0000313" key="8">
    <source>
        <dbReference type="Proteomes" id="UP000053201"/>
    </source>
</evidence>
<evidence type="ECO:0000259" key="6">
    <source>
        <dbReference type="PROSITE" id="PS01180"/>
    </source>
</evidence>
<feature type="transmembrane region" description="Helical" evidence="5">
    <location>
        <begin position="691"/>
        <end position="712"/>
    </location>
</feature>
<dbReference type="PANTHER" id="PTHR46376">
    <property type="entry name" value="LEUCINE-ZIPPER-LIKE TRANSCRIPTIONAL REGULATOR 1"/>
    <property type="match status" value="1"/>
</dbReference>
<keyword evidence="5" id="KW-0472">Membrane</keyword>
<dbReference type="PROSITE" id="PS01180">
    <property type="entry name" value="CUB"/>
    <property type="match status" value="1"/>
</dbReference>
<dbReference type="InterPro" id="IPR000859">
    <property type="entry name" value="CUB_dom"/>
</dbReference>
<dbReference type="eggNOG" id="KOG1388">
    <property type="taxonomic scope" value="Eukaryota"/>
</dbReference>
<evidence type="ECO:0000256" key="1">
    <source>
        <dbReference type="ARBA" id="ARBA00022441"/>
    </source>
</evidence>
<dbReference type="InterPro" id="IPR015915">
    <property type="entry name" value="Kelch-typ_b-propeller"/>
</dbReference>
<dbReference type="AlphaFoldDB" id="A0A0L0HGX9"/>
<dbReference type="PANTHER" id="PTHR46376:SF2">
    <property type="entry name" value="DISTRACTED, ISOFORM B"/>
    <property type="match status" value="1"/>
</dbReference>
<dbReference type="CDD" id="cd00041">
    <property type="entry name" value="CUB"/>
    <property type="match status" value="1"/>
</dbReference>
<keyword evidence="8" id="KW-1185">Reference proteome</keyword>
<dbReference type="STRING" id="645134.A0A0L0HGX9"/>
<dbReference type="InParanoid" id="A0A0L0HGX9"/>
<organism evidence="7 8">
    <name type="scientific">Spizellomyces punctatus (strain DAOM BR117)</name>
    <dbReference type="NCBI Taxonomy" id="645134"/>
    <lineage>
        <taxon>Eukaryota</taxon>
        <taxon>Fungi</taxon>
        <taxon>Fungi incertae sedis</taxon>
        <taxon>Chytridiomycota</taxon>
        <taxon>Chytridiomycota incertae sedis</taxon>
        <taxon>Chytridiomycetes</taxon>
        <taxon>Spizellomycetales</taxon>
        <taxon>Spizellomycetaceae</taxon>
        <taxon>Spizellomyces</taxon>
    </lineage>
</organism>
<evidence type="ECO:0000256" key="2">
    <source>
        <dbReference type="ARBA" id="ARBA00022737"/>
    </source>
</evidence>
<feature type="region of interest" description="Disordered" evidence="4">
    <location>
        <begin position="805"/>
        <end position="832"/>
    </location>
</feature>
<dbReference type="GeneID" id="27692275"/>
<feature type="compositionally biased region" description="Basic and acidic residues" evidence="4">
    <location>
        <begin position="806"/>
        <end position="819"/>
    </location>
</feature>
<dbReference type="Pfam" id="PF00431">
    <property type="entry name" value="CUB"/>
    <property type="match status" value="1"/>
</dbReference>
<dbReference type="GO" id="GO:0005794">
    <property type="term" value="C:Golgi apparatus"/>
    <property type="evidence" value="ECO:0007669"/>
    <property type="project" value="TreeGrafter"/>
</dbReference>
<dbReference type="SMART" id="SM00042">
    <property type="entry name" value="CUB"/>
    <property type="match status" value="1"/>
</dbReference>
<keyword evidence="3" id="KW-1015">Disulfide bond</keyword>
<name>A0A0L0HGX9_SPIPD</name>
<dbReference type="InterPro" id="IPR051568">
    <property type="entry name" value="LZTR1/Attractin"/>
</dbReference>
<evidence type="ECO:0000313" key="7">
    <source>
        <dbReference type="EMBL" id="KND00716.1"/>
    </source>
</evidence>
<keyword evidence="5" id="KW-1133">Transmembrane helix</keyword>
<dbReference type="Gene3D" id="2.120.10.80">
    <property type="entry name" value="Kelch-type beta propeller"/>
    <property type="match status" value="2"/>
</dbReference>
<dbReference type="Gene3D" id="2.60.120.290">
    <property type="entry name" value="Spermadhesin, CUB domain"/>
    <property type="match status" value="1"/>
</dbReference>
<evidence type="ECO:0000256" key="5">
    <source>
        <dbReference type="SAM" id="Phobius"/>
    </source>
</evidence>
<dbReference type="VEuPathDB" id="FungiDB:SPPG_09150"/>
<dbReference type="OrthoDB" id="10251809at2759"/>
<keyword evidence="2" id="KW-0677">Repeat</keyword>
<keyword evidence="5" id="KW-0812">Transmembrane</keyword>
<dbReference type="RefSeq" id="XP_016608755.1">
    <property type="nucleotide sequence ID" value="XM_016757307.1"/>
</dbReference>
<dbReference type="Proteomes" id="UP000053201">
    <property type="component" value="Unassembled WGS sequence"/>
</dbReference>
<proteinExistence type="predicted"/>
<dbReference type="Pfam" id="PF24981">
    <property type="entry name" value="Beta-prop_ATRN-LZTR1"/>
    <property type="match status" value="1"/>
</dbReference>
<dbReference type="EMBL" id="KQ257455">
    <property type="protein sequence ID" value="KND00716.1"/>
    <property type="molecule type" value="Genomic_DNA"/>
</dbReference>
<accession>A0A0L0HGX9</accession>
<dbReference type="SUPFAM" id="SSF117281">
    <property type="entry name" value="Kelch motif"/>
    <property type="match status" value="1"/>
</dbReference>
<feature type="region of interest" description="Disordered" evidence="4">
    <location>
        <begin position="765"/>
        <end position="788"/>
    </location>
</feature>
<evidence type="ECO:0000256" key="4">
    <source>
        <dbReference type="SAM" id="MobiDB-lite"/>
    </source>
</evidence>
<keyword evidence="1" id="KW-0880">Kelch repeat</keyword>